<evidence type="ECO:0000256" key="2">
    <source>
        <dbReference type="ARBA" id="ARBA00013064"/>
    </source>
</evidence>
<dbReference type="GO" id="GO:0005737">
    <property type="term" value="C:cytoplasm"/>
    <property type="evidence" value="ECO:0007669"/>
    <property type="project" value="TreeGrafter"/>
</dbReference>
<name>A0A0G4F4G1_9ALVE</name>
<accession>A0A0G4F4G1</accession>
<dbReference type="SMART" id="SM00195">
    <property type="entry name" value="DSPc"/>
    <property type="match status" value="1"/>
</dbReference>
<evidence type="ECO:0000256" key="1">
    <source>
        <dbReference type="ARBA" id="ARBA00008601"/>
    </source>
</evidence>
<proteinExistence type="inferred from homology"/>
<dbReference type="Gene3D" id="3.90.190.10">
    <property type="entry name" value="Protein tyrosine phosphatase superfamily"/>
    <property type="match status" value="1"/>
</dbReference>
<dbReference type="EMBL" id="CDMZ01000122">
    <property type="protein sequence ID" value="CEM07248.1"/>
    <property type="molecule type" value="Genomic_DNA"/>
</dbReference>
<protein>
    <recommendedName>
        <fullName evidence="2">protein-tyrosine-phosphatase</fullName>
        <ecNumber evidence="2">3.1.3.48</ecNumber>
    </recommendedName>
</protein>
<reference evidence="6" key="1">
    <citation type="submission" date="2014-11" db="EMBL/GenBank/DDBJ databases">
        <authorList>
            <person name="Otto D Thomas"/>
            <person name="Naeem Raeece"/>
        </authorList>
    </citation>
    <scope>NUCLEOTIDE SEQUENCE</scope>
</reference>
<dbReference type="InterPro" id="IPR000340">
    <property type="entry name" value="Dual-sp_phosphatase_cat-dom"/>
</dbReference>
<dbReference type="PROSITE" id="PS50056">
    <property type="entry name" value="TYR_PHOSPHATASE_2"/>
    <property type="match status" value="1"/>
</dbReference>
<organism evidence="6">
    <name type="scientific">Chromera velia CCMP2878</name>
    <dbReference type="NCBI Taxonomy" id="1169474"/>
    <lineage>
        <taxon>Eukaryota</taxon>
        <taxon>Sar</taxon>
        <taxon>Alveolata</taxon>
        <taxon>Colpodellida</taxon>
        <taxon>Chromeraceae</taxon>
        <taxon>Chromera</taxon>
    </lineage>
</organism>
<dbReference type="PhylomeDB" id="A0A0G4F4G1"/>
<dbReference type="CDD" id="cd14498">
    <property type="entry name" value="DSP"/>
    <property type="match status" value="1"/>
</dbReference>
<gene>
    <name evidence="6" type="ORF">Cvel_2751</name>
</gene>
<keyword evidence="3" id="KW-0378">Hydrolase</keyword>
<dbReference type="PANTHER" id="PTHR10159:SF519">
    <property type="entry name" value="DUAL SPECIFICITY PROTEIN PHOSPHATASE MPK3"/>
    <property type="match status" value="1"/>
</dbReference>
<dbReference type="InterPro" id="IPR029021">
    <property type="entry name" value="Prot-tyrosine_phosphatase-like"/>
</dbReference>
<dbReference type="InterPro" id="IPR020422">
    <property type="entry name" value="TYR_PHOSPHATASE_DUAL_dom"/>
</dbReference>
<comment type="similarity">
    <text evidence="1">Belongs to the protein-tyrosine phosphatase family. Non-receptor class dual specificity subfamily.</text>
</comment>
<keyword evidence="4" id="KW-0904">Protein phosphatase</keyword>
<dbReference type="EC" id="3.1.3.48" evidence="2"/>
<dbReference type="Pfam" id="PF00782">
    <property type="entry name" value="DSPc"/>
    <property type="match status" value="1"/>
</dbReference>
<dbReference type="PANTHER" id="PTHR10159">
    <property type="entry name" value="DUAL SPECIFICITY PROTEIN PHOSPHATASE"/>
    <property type="match status" value="1"/>
</dbReference>
<dbReference type="AlphaFoldDB" id="A0A0G4F4G1"/>
<feature type="domain" description="Tyrosine specific protein phosphatases" evidence="5">
    <location>
        <begin position="125"/>
        <end position="183"/>
    </location>
</feature>
<evidence type="ECO:0000256" key="4">
    <source>
        <dbReference type="ARBA" id="ARBA00022912"/>
    </source>
</evidence>
<evidence type="ECO:0000259" key="5">
    <source>
        <dbReference type="PROSITE" id="PS50056"/>
    </source>
</evidence>
<dbReference type="VEuPathDB" id="CryptoDB:Cvel_2751"/>
<evidence type="ECO:0000313" key="6">
    <source>
        <dbReference type="EMBL" id="CEM07248.1"/>
    </source>
</evidence>
<dbReference type="InterPro" id="IPR000387">
    <property type="entry name" value="Tyr_Pase_dom"/>
</dbReference>
<sequence length="217" mass="25032">MSGRVLSLLYEWFVAPVRKFCCDKRNSSAMQSRMFDDMGRRLRHERLFESASLMYTHPKTKASVFIGNIDAASSLSFLESKSIRVIVNCTDTIQDFHKDNPKFTYHKFDICAWMARTGCSNEEVEKFVDPTMKFIEEMLLEGKNVLVHCLAGAHRAGTTALLMMVYFDKMEPQRALEYCQSQRHIIQPVGQLSQLVLRYYTAKTVTWKKQQMSVASS</sequence>
<dbReference type="GO" id="GO:0004725">
    <property type="term" value="F:protein tyrosine phosphatase activity"/>
    <property type="evidence" value="ECO:0007669"/>
    <property type="project" value="UniProtKB-EC"/>
</dbReference>
<evidence type="ECO:0000256" key="3">
    <source>
        <dbReference type="ARBA" id="ARBA00022801"/>
    </source>
</evidence>
<dbReference type="SUPFAM" id="SSF52799">
    <property type="entry name" value="(Phosphotyrosine protein) phosphatases II"/>
    <property type="match status" value="1"/>
</dbReference>
<dbReference type="GO" id="GO:0043409">
    <property type="term" value="P:negative regulation of MAPK cascade"/>
    <property type="evidence" value="ECO:0007669"/>
    <property type="project" value="TreeGrafter"/>
</dbReference>